<keyword evidence="1" id="KW-0732">Signal</keyword>
<dbReference type="InParanoid" id="A0A151GJU5"/>
<dbReference type="GeneID" id="63717011"/>
<feature type="signal peptide" evidence="1">
    <location>
        <begin position="1"/>
        <end position="19"/>
    </location>
</feature>
<proteinExistence type="predicted"/>
<evidence type="ECO:0000256" key="1">
    <source>
        <dbReference type="SAM" id="SignalP"/>
    </source>
</evidence>
<gene>
    <name evidence="2" type="ORF">DCS_04368</name>
</gene>
<dbReference type="RefSeq" id="XP_040656711.1">
    <property type="nucleotide sequence ID" value="XM_040801678.1"/>
</dbReference>
<evidence type="ECO:0000313" key="2">
    <source>
        <dbReference type="EMBL" id="KYK57359.1"/>
    </source>
</evidence>
<protein>
    <recommendedName>
        <fullName evidence="4">Small secreted protein</fullName>
    </recommendedName>
</protein>
<feature type="chain" id="PRO_5007580715" description="Small secreted protein" evidence="1">
    <location>
        <begin position="20"/>
        <end position="148"/>
    </location>
</feature>
<evidence type="ECO:0008006" key="4">
    <source>
        <dbReference type="Google" id="ProtNLM"/>
    </source>
</evidence>
<accession>A0A151GJU5</accession>
<comment type="caution">
    <text evidence="2">The sequence shown here is derived from an EMBL/GenBank/DDBJ whole genome shotgun (WGS) entry which is preliminary data.</text>
</comment>
<name>A0A151GJU5_DRECN</name>
<keyword evidence="3" id="KW-1185">Reference proteome</keyword>
<dbReference type="Proteomes" id="UP000076580">
    <property type="component" value="Chromosome 02"/>
</dbReference>
<organism evidence="2 3">
    <name type="scientific">Drechmeria coniospora</name>
    <name type="common">Nematophagous fungus</name>
    <name type="synonym">Meria coniospora</name>
    <dbReference type="NCBI Taxonomy" id="98403"/>
    <lineage>
        <taxon>Eukaryota</taxon>
        <taxon>Fungi</taxon>
        <taxon>Dikarya</taxon>
        <taxon>Ascomycota</taxon>
        <taxon>Pezizomycotina</taxon>
        <taxon>Sordariomycetes</taxon>
        <taxon>Hypocreomycetidae</taxon>
        <taxon>Hypocreales</taxon>
        <taxon>Ophiocordycipitaceae</taxon>
        <taxon>Drechmeria</taxon>
    </lineage>
</organism>
<evidence type="ECO:0000313" key="3">
    <source>
        <dbReference type="Proteomes" id="UP000076580"/>
    </source>
</evidence>
<reference evidence="2 3" key="1">
    <citation type="journal article" date="2016" name="Sci. Rep.">
        <title>Insights into Adaptations to a Near-Obligate Nematode Endoparasitic Lifestyle from the Finished Genome of Drechmeria coniospora.</title>
        <authorList>
            <person name="Zhang L."/>
            <person name="Zhou Z."/>
            <person name="Guo Q."/>
            <person name="Fokkens L."/>
            <person name="Miskei M."/>
            <person name="Pocsi I."/>
            <person name="Zhang W."/>
            <person name="Chen M."/>
            <person name="Wang L."/>
            <person name="Sun Y."/>
            <person name="Donzelli B.G."/>
            <person name="Gibson D.M."/>
            <person name="Nelson D.R."/>
            <person name="Luo J.G."/>
            <person name="Rep M."/>
            <person name="Liu H."/>
            <person name="Yang S."/>
            <person name="Wang J."/>
            <person name="Krasnoff S.B."/>
            <person name="Xu Y."/>
            <person name="Molnar I."/>
            <person name="Lin M."/>
        </authorList>
    </citation>
    <scope>NUCLEOTIDE SEQUENCE [LARGE SCALE GENOMIC DNA]</scope>
    <source>
        <strain evidence="2 3">ARSEF 6962</strain>
    </source>
</reference>
<sequence length="148" mass="15478">MQLTQTLVATLMAASTAFAAPTGQGEVMARAANGAQWTIRDLRRVCAQDDSSCTWTFGIDARDGTATTGCKYVVAAAHASRANGGPATCGDYTITSGWSGQFGEGNGFTTFSVINKKKQIAWPAYTDKSVQTGGVVKPDLSFDVKVLG</sequence>
<dbReference type="OrthoDB" id="5352317at2759"/>
<dbReference type="AlphaFoldDB" id="A0A151GJU5"/>
<dbReference type="EMBL" id="LAYC01000002">
    <property type="protein sequence ID" value="KYK57359.1"/>
    <property type="molecule type" value="Genomic_DNA"/>
</dbReference>